<dbReference type="SMART" id="SM00774">
    <property type="entry name" value="WRKY"/>
    <property type="match status" value="1"/>
</dbReference>
<dbReference type="SUPFAM" id="SSF118290">
    <property type="entry name" value="WRKY DNA-binding domain"/>
    <property type="match status" value="1"/>
</dbReference>
<evidence type="ECO:0000313" key="7">
    <source>
        <dbReference type="EMBL" id="KAG0484146.1"/>
    </source>
</evidence>
<comment type="subcellular location">
    <subcellularLocation>
        <location evidence="1">Nucleus</location>
    </subcellularLocation>
</comment>
<keyword evidence="4" id="KW-0804">Transcription</keyword>
<evidence type="ECO:0000256" key="2">
    <source>
        <dbReference type="ARBA" id="ARBA00023015"/>
    </source>
</evidence>
<name>A0A835R247_VANPL</name>
<comment type="caution">
    <text evidence="7">The sequence shown here is derived from an EMBL/GenBank/DDBJ whole genome shotgun (WGS) entry which is preliminary data.</text>
</comment>
<organism evidence="7 8">
    <name type="scientific">Vanilla planifolia</name>
    <name type="common">Vanilla</name>
    <dbReference type="NCBI Taxonomy" id="51239"/>
    <lineage>
        <taxon>Eukaryota</taxon>
        <taxon>Viridiplantae</taxon>
        <taxon>Streptophyta</taxon>
        <taxon>Embryophyta</taxon>
        <taxon>Tracheophyta</taxon>
        <taxon>Spermatophyta</taxon>
        <taxon>Magnoliopsida</taxon>
        <taxon>Liliopsida</taxon>
        <taxon>Asparagales</taxon>
        <taxon>Orchidaceae</taxon>
        <taxon>Vanilloideae</taxon>
        <taxon>Vanilleae</taxon>
        <taxon>Vanilla</taxon>
    </lineage>
</organism>
<keyword evidence="2" id="KW-0805">Transcription regulation</keyword>
<dbReference type="EMBL" id="JADCNM010000005">
    <property type="protein sequence ID" value="KAG0484146.1"/>
    <property type="molecule type" value="Genomic_DNA"/>
</dbReference>
<dbReference type="AlphaFoldDB" id="A0A835R247"/>
<protein>
    <recommendedName>
        <fullName evidence="6">WRKY domain-containing protein</fullName>
    </recommendedName>
</protein>
<evidence type="ECO:0000259" key="6">
    <source>
        <dbReference type="PROSITE" id="PS50811"/>
    </source>
</evidence>
<dbReference type="OrthoDB" id="652816at2759"/>
<evidence type="ECO:0000313" key="8">
    <source>
        <dbReference type="Proteomes" id="UP000639772"/>
    </source>
</evidence>
<dbReference type="GO" id="GO:0003700">
    <property type="term" value="F:DNA-binding transcription factor activity"/>
    <property type="evidence" value="ECO:0007669"/>
    <property type="project" value="InterPro"/>
</dbReference>
<dbReference type="GO" id="GO:0043565">
    <property type="term" value="F:sequence-specific DNA binding"/>
    <property type="evidence" value="ECO:0007669"/>
    <property type="project" value="InterPro"/>
</dbReference>
<evidence type="ECO:0000256" key="5">
    <source>
        <dbReference type="ARBA" id="ARBA00023242"/>
    </source>
</evidence>
<evidence type="ECO:0000256" key="1">
    <source>
        <dbReference type="ARBA" id="ARBA00004123"/>
    </source>
</evidence>
<dbReference type="PANTHER" id="PTHR31221:SF42">
    <property type="entry name" value="WRKY TRANSCRIPTION FACTOR 49-RELATED"/>
    <property type="match status" value="1"/>
</dbReference>
<dbReference type="InterPro" id="IPR044810">
    <property type="entry name" value="WRKY_plant"/>
</dbReference>
<keyword evidence="3" id="KW-0238">DNA-binding</keyword>
<dbReference type="Pfam" id="PF03106">
    <property type="entry name" value="WRKY"/>
    <property type="match status" value="1"/>
</dbReference>
<evidence type="ECO:0000256" key="3">
    <source>
        <dbReference type="ARBA" id="ARBA00023125"/>
    </source>
</evidence>
<gene>
    <name evidence="7" type="ORF">HPP92_012230</name>
</gene>
<reference evidence="7 8" key="1">
    <citation type="journal article" date="2020" name="Nat. Food">
        <title>A phased Vanilla planifolia genome enables genetic improvement of flavour and production.</title>
        <authorList>
            <person name="Hasing T."/>
            <person name="Tang H."/>
            <person name="Brym M."/>
            <person name="Khazi F."/>
            <person name="Huang T."/>
            <person name="Chambers A.H."/>
        </authorList>
    </citation>
    <scope>NUCLEOTIDE SEQUENCE [LARGE SCALE GENOMIC DNA]</scope>
    <source>
        <tissue evidence="7">Leaf</tissue>
    </source>
</reference>
<sequence length="256" mass="29142">MEVMMNTMELNWLQSMDEEHIMQHLPLETGLVRPTAAGEFEQDHADDAIAGGLVPRIYTGPTIGDVERALIMTGTKGESDSGHCDARQPDWGQQIHKMDNRYTLKIKSSADGVADDGLKWRKYGQKSIKNSPNPRSYYKCTNPRCNAKKQVERSIEDPETLIVTYEGLHLHYTYSRFVLSPKPKQESFAVDRFAANKARPQSLGLTEQGRLQKEDNLFEHFMFETHSTTKESMQRELPQGLLEDVVPLMVRKPCNS</sequence>
<dbReference type="PANTHER" id="PTHR31221">
    <property type="entry name" value="WRKY TRANSCRIPTION FACTOR PROTEIN 1-RELATED"/>
    <property type="match status" value="1"/>
</dbReference>
<accession>A0A835R247</accession>
<evidence type="ECO:0000256" key="4">
    <source>
        <dbReference type="ARBA" id="ARBA00023163"/>
    </source>
</evidence>
<dbReference type="InterPro" id="IPR003657">
    <property type="entry name" value="WRKY_dom"/>
</dbReference>
<feature type="domain" description="WRKY" evidence="6">
    <location>
        <begin position="109"/>
        <end position="174"/>
    </location>
</feature>
<dbReference type="Proteomes" id="UP000639772">
    <property type="component" value="Unassembled WGS sequence"/>
</dbReference>
<dbReference type="Gene3D" id="2.20.25.80">
    <property type="entry name" value="WRKY domain"/>
    <property type="match status" value="1"/>
</dbReference>
<keyword evidence="5" id="KW-0539">Nucleus</keyword>
<dbReference type="InterPro" id="IPR036576">
    <property type="entry name" value="WRKY_dom_sf"/>
</dbReference>
<proteinExistence type="predicted"/>
<dbReference type="PROSITE" id="PS50811">
    <property type="entry name" value="WRKY"/>
    <property type="match status" value="1"/>
</dbReference>
<dbReference type="GO" id="GO:0005634">
    <property type="term" value="C:nucleus"/>
    <property type="evidence" value="ECO:0007669"/>
    <property type="project" value="UniProtKB-SubCell"/>
</dbReference>